<evidence type="ECO:0000313" key="1">
    <source>
        <dbReference type="EMBL" id="ATS92467.1"/>
    </source>
</evidence>
<sequence length="71" mass="8331">MNVKSIRIIENCFSDKPVDLSNSRRSTDKEYKEFLSLLDEYRMQGHVELHAFLHNSGYFMDKLEAKTGCPF</sequence>
<proteinExistence type="predicted"/>
<dbReference type="Proteomes" id="UP000240794">
    <property type="component" value="Segment"/>
</dbReference>
<name>A0A2D2W2U3_9CAUD</name>
<organism evidence="1 2">
    <name type="scientific">Escherichia phage St11Ph5</name>
    <dbReference type="NCBI Taxonomy" id="2047765"/>
    <lineage>
        <taxon>Viruses</taxon>
        <taxon>Duplodnaviria</taxon>
        <taxon>Heunggongvirae</taxon>
        <taxon>Uroviricota</taxon>
        <taxon>Caudoviricetes</taxon>
        <taxon>Schitoviridae</taxon>
        <taxon>Enquatrovirinae</taxon>
        <taxon>Gamaleyavirus</taxon>
        <taxon>Gamaleyavirus St11ph5</taxon>
    </lineage>
</organism>
<dbReference type="EMBL" id="MG208881">
    <property type="protein sequence ID" value="ATS92467.1"/>
    <property type="molecule type" value="Genomic_DNA"/>
</dbReference>
<gene>
    <name evidence="1" type="ORF">St11Ph5_00003</name>
</gene>
<accession>A0A2D2W2U3</accession>
<keyword evidence="2" id="KW-1185">Reference proteome</keyword>
<reference evidence="1 2" key="1">
    <citation type="submission" date="2017-10" db="EMBL/GenBank/DDBJ databases">
        <title>St11Ph5, a novel member of G7CVirus Podoviridae family.</title>
        <authorList>
            <person name="Kulikov E.E."/>
            <person name="Golomidova A.K."/>
            <person name="Letarov A.V."/>
            <person name="Babenko V.V."/>
            <person name="Kostryukova E.S."/>
        </authorList>
    </citation>
    <scope>NUCLEOTIDE SEQUENCE [LARGE SCALE GENOMIC DNA]</scope>
</reference>
<evidence type="ECO:0000313" key="2">
    <source>
        <dbReference type="Proteomes" id="UP000240794"/>
    </source>
</evidence>
<protein>
    <submittedName>
        <fullName evidence="1">Uncharacterized protein</fullName>
    </submittedName>
</protein>